<keyword evidence="8" id="KW-1185">Reference proteome</keyword>
<keyword evidence="4" id="KW-0378">Hydrolase</keyword>
<evidence type="ECO:0000313" key="8">
    <source>
        <dbReference type="Proteomes" id="UP000658793"/>
    </source>
</evidence>
<dbReference type="PRINTS" id="PR00127">
    <property type="entry name" value="CLPPROTEASEP"/>
</dbReference>
<keyword evidence="2" id="KW-0963">Cytoplasm</keyword>
<dbReference type="CDD" id="cd07016">
    <property type="entry name" value="S14_ClpP_1"/>
    <property type="match status" value="1"/>
</dbReference>
<dbReference type="Pfam" id="PF00574">
    <property type="entry name" value="CLP_protease"/>
    <property type="match status" value="1"/>
</dbReference>
<dbReference type="Proteomes" id="UP000658793">
    <property type="component" value="Unassembled WGS sequence"/>
</dbReference>
<dbReference type="RefSeq" id="WP_188494867.1">
    <property type="nucleotide sequence ID" value="NZ_BMGA01000008.1"/>
</dbReference>
<proteinExistence type="inferred from homology"/>
<evidence type="ECO:0000256" key="6">
    <source>
        <dbReference type="RuleBase" id="RU003567"/>
    </source>
</evidence>
<evidence type="ECO:0000313" key="7">
    <source>
        <dbReference type="EMBL" id="GGA84647.1"/>
    </source>
</evidence>
<evidence type="ECO:0000256" key="4">
    <source>
        <dbReference type="ARBA" id="ARBA00022801"/>
    </source>
</evidence>
<keyword evidence="5" id="KW-0720">Serine protease</keyword>
<name>A0ABQ1HQX0_9FLAO</name>
<reference evidence="8" key="1">
    <citation type="journal article" date="2019" name="Int. J. Syst. Evol. Microbiol.">
        <title>The Global Catalogue of Microorganisms (GCM) 10K type strain sequencing project: providing services to taxonomists for standard genome sequencing and annotation.</title>
        <authorList>
            <consortium name="The Broad Institute Genomics Platform"/>
            <consortium name="The Broad Institute Genome Sequencing Center for Infectious Disease"/>
            <person name="Wu L."/>
            <person name="Ma J."/>
        </authorList>
    </citation>
    <scope>NUCLEOTIDE SEQUENCE [LARGE SCALE GENOMIC DNA]</scope>
    <source>
        <strain evidence="8">CGMCC 1.12811</strain>
    </source>
</reference>
<organism evidence="7 8">
    <name type="scientific">Flavobacterium palustre</name>
    <dbReference type="NCBI Taxonomy" id="1476463"/>
    <lineage>
        <taxon>Bacteria</taxon>
        <taxon>Pseudomonadati</taxon>
        <taxon>Bacteroidota</taxon>
        <taxon>Flavobacteriia</taxon>
        <taxon>Flavobacteriales</taxon>
        <taxon>Flavobacteriaceae</taxon>
        <taxon>Flavobacterium</taxon>
    </lineage>
</organism>
<protein>
    <recommendedName>
        <fullName evidence="6">ATP-dependent Clp protease proteolytic subunit</fullName>
    </recommendedName>
</protein>
<comment type="caution">
    <text evidence="7">The sequence shown here is derived from an EMBL/GenBank/DDBJ whole genome shotgun (WGS) entry which is preliminary data.</text>
</comment>
<dbReference type="SUPFAM" id="SSF52096">
    <property type="entry name" value="ClpP/crotonase"/>
    <property type="match status" value="1"/>
</dbReference>
<evidence type="ECO:0000256" key="2">
    <source>
        <dbReference type="ARBA" id="ARBA00022490"/>
    </source>
</evidence>
<sequence length="384" mass="41625">MKNRLISIVTAALFIAFSGFDVVAMSKDYPLQITAEAKGTTAEIRISGVIHQWQNSAAEFKKQIDGIIASGIKDVTLYINTPGGSVFEANEIANEIKRFSGTVTGYGGALVASAGSYLALICDTFEMAENGQYMYHKPMGMISGNEDAIESNLKLLKNLTKQYRTAYAEKTGLSEDEIEAKWSKGDVWLSAKEAMEQGFITSVSSKKEKVTEDQKALFVACGAPNIPIEKSKTETKMKNRNELIAKLKLPADATDEQILAAVSQATEKAGQVEGLQEAQATALKEQAETLVDNAITQEKKITADVRDQWVKMATNDLAGTTAILKAMPAIAKPSAGLEGGGTPQAGRDKWTLEDYQAKDPAALEKMIVEDPAAFAKLEEEYFNK</sequence>
<evidence type="ECO:0000256" key="5">
    <source>
        <dbReference type="ARBA" id="ARBA00022825"/>
    </source>
</evidence>
<dbReference type="Gene3D" id="3.90.226.10">
    <property type="entry name" value="2-enoyl-CoA Hydratase, Chain A, domain 1"/>
    <property type="match status" value="1"/>
</dbReference>
<dbReference type="InterPro" id="IPR029045">
    <property type="entry name" value="ClpP/crotonase-like_dom_sf"/>
</dbReference>
<keyword evidence="3" id="KW-0645">Protease</keyword>
<dbReference type="EMBL" id="BMGA01000008">
    <property type="protein sequence ID" value="GGA84647.1"/>
    <property type="molecule type" value="Genomic_DNA"/>
</dbReference>
<comment type="similarity">
    <text evidence="1 6">Belongs to the peptidase S14 family.</text>
</comment>
<evidence type="ECO:0000256" key="3">
    <source>
        <dbReference type="ARBA" id="ARBA00022670"/>
    </source>
</evidence>
<evidence type="ECO:0000256" key="1">
    <source>
        <dbReference type="ARBA" id="ARBA00007039"/>
    </source>
</evidence>
<dbReference type="InterPro" id="IPR023562">
    <property type="entry name" value="ClpP/TepA"/>
</dbReference>
<dbReference type="PANTHER" id="PTHR10381:SF70">
    <property type="entry name" value="ATP-DEPENDENT CLP PROTEASE PROTEOLYTIC SUBUNIT"/>
    <property type="match status" value="1"/>
</dbReference>
<gene>
    <name evidence="7" type="ORF">GCM10008015_26780</name>
</gene>
<accession>A0ABQ1HQX0</accession>
<dbReference type="NCBIfam" id="NF045542">
    <property type="entry name" value="Clp_rel_HeadMat"/>
    <property type="match status" value="1"/>
</dbReference>
<dbReference type="PANTHER" id="PTHR10381">
    <property type="entry name" value="ATP-DEPENDENT CLP PROTEASE PROTEOLYTIC SUBUNIT"/>
    <property type="match status" value="1"/>
</dbReference>
<dbReference type="InterPro" id="IPR001907">
    <property type="entry name" value="ClpP"/>
</dbReference>